<proteinExistence type="predicted"/>
<reference evidence="2" key="1">
    <citation type="submission" date="2021-01" db="EMBL/GenBank/DDBJ databases">
        <authorList>
            <person name="Corre E."/>
            <person name="Pelletier E."/>
            <person name="Niang G."/>
            <person name="Scheremetjew M."/>
            <person name="Finn R."/>
            <person name="Kale V."/>
            <person name="Holt S."/>
            <person name="Cochrane G."/>
            <person name="Meng A."/>
            <person name="Brown T."/>
            <person name="Cohen L."/>
        </authorList>
    </citation>
    <scope>NUCLEOTIDE SEQUENCE</scope>
    <source>
        <strain evidence="2">CCMP3105</strain>
    </source>
</reference>
<feature type="region of interest" description="Disordered" evidence="1">
    <location>
        <begin position="452"/>
        <end position="504"/>
    </location>
</feature>
<organism evidence="2">
    <name type="scientific">Alexandrium monilatum</name>
    <dbReference type="NCBI Taxonomy" id="311494"/>
    <lineage>
        <taxon>Eukaryota</taxon>
        <taxon>Sar</taxon>
        <taxon>Alveolata</taxon>
        <taxon>Dinophyceae</taxon>
        <taxon>Gonyaulacales</taxon>
        <taxon>Pyrocystaceae</taxon>
        <taxon>Alexandrium</taxon>
    </lineage>
</organism>
<dbReference type="GO" id="GO:0016020">
    <property type="term" value="C:membrane"/>
    <property type="evidence" value="ECO:0007669"/>
    <property type="project" value="TreeGrafter"/>
</dbReference>
<evidence type="ECO:0000256" key="1">
    <source>
        <dbReference type="SAM" id="MobiDB-lite"/>
    </source>
</evidence>
<gene>
    <name evidence="2" type="ORF">AMON00008_LOCUS47574</name>
</gene>
<dbReference type="AlphaFoldDB" id="A0A7S4WBE2"/>
<dbReference type="EMBL" id="HBNR01067293">
    <property type="protein sequence ID" value="CAE4640014.1"/>
    <property type="molecule type" value="Transcribed_RNA"/>
</dbReference>
<evidence type="ECO:0000313" key="2">
    <source>
        <dbReference type="EMBL" id="CAE4640014.1"/>
    </source>
</evidence>
<feature type="compositionally biased region" description="Basic and acidic residues" evidence="1">
    <location>
        <begin position="322"/>
        <end position="332"/>
    </location>
</feature>
<protein>
    <submittedName>
        <fullName evidence="2">Uncharacterized protein</fullName>
    </submittedName>
</protein>
<sequence>MAGDLLRDQGCLLQDGIAGVRLELVLAAICALVLGCKRCCEAEGLRRPWADFLLDASKQLVGLLWANLLSTWGLSALTSERKGSGCDWLWACTMTEATLGVLVEYLLLHALSGALSWLSGVRTRARKVDLLREELDLDPALTAQQVLVAACAERGLEPLGTLSEQVDHLLDELGLGCELPEAPVADFRSGDYRDLWGGLVARKYVKQLLVWLACIAGMKCAVLMFMDQFTEAFASLAEVLLVPVSWDPNLQLVAVAALTPCCAEAFQVWITDEFLQKDGLPVTEFGLRMARQAARLWERLSARRSSSRGRHDHLQQVLLRPDAAKEAVEQGRGEAWPQPKATRNGALGMLPGGSSNTVADEAPPAAEAPATGVPPGVHGPRPAEQRGVPETQRRGGEPPAQAPPPHEEKLQEASAGQAQEQRLLGLEERLTARELELQRRLQELEDMQRWLAEQSARVQPPSPEPSTDAGSQRSTALPPPPTLSGAPGSLESPPGPAAVIPKGVKAQTRCAVPLAGDSDLHRARPPPQQALSGDSLDRKIAVLEAKIAELDLTRGVEAAISEFQAAGDGVIQEFLDGGRFCAGLASRAPPSAGLHRGR</sequence>
<dbReference type="InterPro" id="IPR022127">
    <property type="entry name" value="STIMATE/YPL162C"/>
</dbReference>
<dbReference type="Pfam" id="PF12400">
    <property type="entry name" value="STIMATE"/>
    <property type="match status" value="1"/>
</dbReference>
<feature type="region of interest" description="Disordered" evidence="1">
    <location>
        <begin position="301"/>
        <end position="425"/>
    </location>
</feature>
<dbReference type="PANTHER" id="PTHR31735">
    <property type="entry name" value="VACUOLAR MEMBRANE PROTEIN YPL162C"/>
    <property type="match status" value="1"/>
</dbReference>
<dbReference type="PANTHER" id="PTHR31735:SF1">
    <property type="entry name" value="VACUOLAR MEMBRANE PROTEIN YPL162C"/>
    <property type="match status" value="1"/>
</dbReference>
<feature type="compositionally biased region" description="Low complexity" evidence="1">
    <location>
        <begin position="415"/>
        <end position="424"/>
    </location>
</feature>
<accession>A0A7S4WBE2</accession>
<name>A0A7S4WBE2_9DINO</name>
<feature type="compositionally biased region" description="Low complexity" evidence="1">
    <location>
        <begin position="357"/>
        <end position="376"/>
    </location>
</feature>